<evidence type="ECO:0000259" key="5">
    <source>
        <dbReference type="PROSITE" id="PS50888"/>
    </source>
</evidence>
<dbReference type="PROSITE" id="PS50888">
    <property type="entry name" value="BHLH"/>
    <property type="match status" value="1"/>
</dbReference>
<proteinExistence type="evidence at transcript level"/>
<evidence type="ECO:0000256" key="1">
    <source>
        <dbReference type="ARBA" id="ARBA00005510"/>
    </source>
</evidence>
<accession>A0A515HG40</accession>
<comment type="similarity">
    <text evidence="1">Belongs to the bHLH protein family.</text>
</comment>
<evidence type="ECO:0000256" key="4">
    <source>
        <dbReference type="ARBA" id="ARBA00023242"/>
    </source>
</evidence>
<evidence type="ECO:0000256" key="3">
    <source>
        <dbReference type="ARBA" id="ARBA00023163"/>
    </source>
</evidence>
<keyword evidence="3" id="KW-0804">Transcription</keyword>
<dbReference type="GO" id="GO:0048658">
    <property type="term" value="P:anther wall tapetum development"/>
    <property type="evidence" value="ECO:0007669"/>
    <property type="project" value="InterPro"/>
</dbReference>
<protein>
    <submittedName>
        <fullName evidence="6">Transcription factor EAT1-like isoform X2</fullName>
    </submittedName>
</protein>
<organism evidence="6">
    <name type="scientific">Cymbidium ensifolium</name>
    <name type="common">Orchid</name>
    <name type="synonym">Epidendrum ensifolium</name>
    <dbReference type="NCBI Taxonomy" id="78740"/>
    <lineage>
        <taxon>Eukaryota</taxon>
        <taxon>Viridiplantae</taxon>
        <taxon>Streptophyta</taxon>
        <taxon>Embryophyta</taxon>
        <taxon>Tracheophyta</taxon>
        <taxon>Spermatophyta</taxon>
        <taxon>Magnoliopsida</taxon>
        <taxon>Liliopsida</taxon>
        <taxon>Asparagales</taxon>
        <taxon>Orchidaceae</taxon>
        <taxon>Epidendroideae</taxon>
        <taxon>Cymbidieae</taxon>
        <taxon>Cymbidiinae</taxon>
        <taxon>Cymbidium</taxon>
    </lineage>
</organism>
<dbReference type="PANTHER" id="PTHR46834">
    <property type="entry name" value="TRANSCRIPTION FACTOR BHLH91"/>
    <property type="match status" value="1"/>
</dbReference>
<dbReference type="PANTHER" id="PTHR46834:SF1">
    <property type="entry name" value="TRANSCRIPTION FACTOR BHLH10"/>
    <property type="match status" value="1"/>
</dbReference>
<dbReference type="SUPFAM" id="SSF47459">
    <property type="entry name" value="HLH, helix-loop-helix DNA-binding domain"/>
    <property type="match status" value="1"/>
</dbReference>
<dbReference type="SMART" id="SM00353">
    <property type="entry name" value="HLH"/>
    <property type="match status" value="1"/>
</dbReference>
<sequence>MFNPQSAGFIGGLALISDGFETITSQSTDLPLMAAVSGFDYHRQFEQLNPANSITLDPSGQGDSPVSRMLAPTNFQSLPEGLISDFSSYGTSVVPTIFYDPAVAMNMNLEAGFNHEYGVYGGQVESCEIERRKRKVMMMRGMEEFGTQKNEKQRRERLGKKFEQLKTLIPNPTKPDRATIVSDTIDYIKELLRTVDELKILVGKKRSKNARSICKLDIENEVHGDMESSSIKSIIDESDHALNGSMRSSWIQRRSKSTFVDVRIIEDEVYIKLEQRKLFDCALIVSRVLDELQLELLHLSCGNVGDSHVFMISTKTNYEGSPIYASSVARRFIEVMGG</sequence>
<dbReference type="InterPro" id="IPR011598">
    <property type="entry name" value="bHLH_dom"/>
</dbReference>
<dbReference type="EMBL" id="MK303706">
    <property type="protein sequence ID" value="QDL88385.1"/>
    <property type="molecule type" value="mRNA"/>
</dbReference>
<keyword evidence="4" id="KW-0539">Nucleus</keyword>
<name>A0A515HG40_CYMEN</name>
<dbReference type="InterPro" id="IPR045896">
    <property type="entry name" value="MYC1-like_bHLH"/>
</dbReference>
<dbReference type="Pfam" id="PF00010">
    <property type="entry name" value="HLH"/>
    <property type="match status" value="1"/>
</dbReference>
<dbReference type="CDD" id="cd18918">
    <property type="entry name" value="bHLH_AtMYC1_like"/>
    <property type="match status" value="1"/>
</dbReference>
<evidence type="ECO:0000313" key="6">
    <source>
        <dbReference type="EMBL" id="QDL88385.1"/>
    </source>
</evidence>
<dbReference type="GO" id="GO:0006355">
    <property type="term" value="P:regulation of DNA-templated transcription"/>
    <property type="evidence" value="ECO:0007669"/>
    <property type="project" value="InterPro"/>
</dbReference>
<dbReference type="GO" id="GO:0046983">
    <property type="term" value="F:protein dimerization activity"/>
    <property type="evidence" value="ECO:0007669"/>
    <property type="project" value="InterPro"/>
</dbReference>
<dbReference type="InterPro" id="IPR045895">
    <property type="entry name" value="bHLH91-like"/>
</dbReference>
<feature type="domain" description="BHLH" evidence="5">
    <location>
        <begin position="142"/>
        <end position="191"/>
    </location>
</feature>
<reference evidence="6" key="1">
    <citation type="submission" date="2018-12" db="EMBL/GenBank/DDBJ databases">
        <authorList>
            <person name="Yang F."/>
            <person name="Zhu G."/>
            <person name="Wei Y."/>
        </authorList>
    </citation>
    <scope>NUCLEOTIDE SEQUENCE</scope>
</reference>
<dbReference type="Gene3D" id="4.10.280.10">
    <property type="entry name" value="Helix-loop-helix DNA-binding domain"/>
    <property type="match status" value="1"/>
</dbReference>
<evidence type="ECO:0000256" key="2">
    <source>
        <dbReference type="ARBA" id="ARBA00023015"/>
    </source>
</evidence>
<dbReference type="AlphaFoldDB" id="A0A515HG40"/>
<dbReference type="InterPro" id="IPR036638">
    <property type="entry name" value="HLH_DNA-bd_sf"/>
</dbReference>
<keyword evidence="2" id="KW-0805">Transcription regulation</keyword>